<feature type="region of interest" description="Disordered" evidence="1">
    <location>
        <begin position="49"/>
        <end position="98"/>
    </location>
</feature>
<protein>
    <submittedName>
        <fullName evidence="2">Uncharacterized protein</fullName>
    </submittedName>
</protein>
<dbReference type="EMBL" id="CAACVG010012910">
    <property type="protein sequence ID" value="VEN61033.1"/>
    <property type="molecule type" value="Genomic_DNA"/>
</dbReference>
<proteinExistence type="predicted"/>
<dbReference type="OrthoDB" id="6741307at2759"/>
<feature type="compositionally biased region" description="Acidic residues" evidence="1">
    <location>
        <begin position="63"/>
        <end position="75"/>
    </location>
</feature>
<gene>
    <name evidence="2" type="ORF">CALMAC_LOCUS18556</name>
</gene>
<feature type="compositionally biased region" description="Basic and acidic residues" evidence="1">
    <location>
        <begin position="81"/>
        <end position="98"/>
    </location>
</feature>
<organism evidence="2 3">
    <name type="scientific">Callosobruchus maculatus</name>
    <name type="common">Southern cowpea weevil</name>
    <name type="synonym">Pulse bruchid</name>
    <dbReference type="NCBI Taxonomy" id="64391"/>
    <lineage>
        <taxon>Eukaryota</taxon>
        <taxon>Metazoa</taxon>
        <taxon>Ecdysozoa</taxon>
        <taxon>Arthropoda</taxon>
        <taxon>Hexapoda</taxon>
        <taxon>Insecta</taxon>
        <taxon>Pterygota</taxon>
        <taxon>Neoptera</taxon>
        <taxon>Endopterygota</taxon>
        <taxon>Coleoptera</taxon>
        <taxon>Polyphaga</taxon>
        <taxon>Cucujiformia</taxon>
        <taxon>Chrysomeloidea</taxon>
        <taxon>Chrysomelidae</taxon>
        <taxon>Bruchinae</taxon>
        <taxon>Bruchini</taxon>
        <taxon>Callosobruchus</taxon>
    </lineage>
</organism>
<evidence type="ECO:0000313" key="3">
    <source>
        <dbReference type="Proteomes" id="UP000410492"/>
    </source>
</evidence>
<dbReference type="Proteomes" id="UP000410492">
    <property type="component" value="Unassembled WGS sequence"/>
</dbReference>
<keyword evidence="3" id="KW-1185">Reference proteome</keyword>
<evidence type="ECO:0000256" key="1">
    <source>
        <dbReference type="SAM" id="MobiDB-lite"/>
    </source>
</evidence>
<evidence type="ECO:0000313" key="2">
    <source>
        <dbReference type="EMBL" id="VEN61033.1"/>
    </source>
</evidence>
<name>A0A653DLG2_CALMS</name>
<sequence>MICFKFNLHGKAAKENISVQADLSNWATYRAGLNDFKTSINAILTKLVESEKSEGNSKNTNDSDCETETSDEEDGTAGLKRPLESSTNKEKASKIIKT</sequence>
<dbReference type="AlphaFoldDB" id="A0A653DLG2"/>
<reference evidence="2 3" key="1">
    <citation type="submission" date="2019-01" db="EMBL/GenBank/DDBJ databases">
        <authorList>
            <person name="Sayadi A."/>
        </authorList>
    </citation>
    <scope>NUCLEOTIDE SEQUENCE [LARGE SCALE GENOMIC DNA]</scope>
</reference>
<accession>A0A653DLG2</accession>